<dbReference type="SUPFAM" id="SSF55608">
    <property type="entry name" value="Homing endonucleases"/>
    <property type="match status" value="1"/>
</dbReference>
<dbReference type="Gene3D" id="3.10.28.10">
    <property type="entry name" value="Homing endonucleases"/>
    <property type="match status" value="1"/>
</dbReference>
<accession>A0A0F9CLN0</accession>
<dbReference type="AlphaFoldDB" id="A0A0F9CLN0"/>
<evidence type="ECO:0008006" key="2">
    <source>
        <dbReference type="Google" id="ProtNLM"/>
    </source>
</evidence>
<gene>
    <name evidence="1" type="ORF">LCGC14_2309220</name>
</gene>
<reference evidence="1" key="1">
    <citation type="journal article" date="2015" name="Nature">
        <title>Complex archaea that bridge the gap between prokaryotes and eukaryotes.</title>
        <authorList>
            <person name="Spang A."/>
            <person name="Saw J.H."/>
            <person name="Jorgensen S.L."/>
            <person name="Zaremba-Niedzwiedzka K."/>
            <person name="Martijn J."/>
            <person name="Lind A.E."/>
            <person name="van Eijk R."/>
            <person name="Schleper C."/>
            <person name="Guy L."/>
            <person name="Ettema T.J."/>
        </authorList>
    </citation>
    <scope>NUCLEOTIDE SEQUENCE</scope>
</reference>
<protein>
    <recommendedName>
        <fullName evidence="2">Homing endonuclease LAGLIDADG domain-containing protein</fullName>
    </recommendedName>
</protein>
<organism evidence="1">
    <name type="scientific">marine sediment metagenome</name>
    <dbReference type="NCBI Taxonomy" id="412755"/>
    <lineage>
        <taxon>unclassified sequences</taxon>
        <taxon>metagenomes</taxon>
        <taxon>ecological metagenomes</taxon>
    </lineage>
</organism>
<comment type="caution">
    <text evidence="1">The sequence shown here is derived from an EMBL/GenBank/DDBJ whole genome shotgun (WGS) entry which is preliminary data.</text>
</comment>
<dbReference type="InterPro" id="IPR027434">
    <property type="entry name" value="Homing_endonucl"/>
</dbReference>
<evidence type="ECO:0000313" key="1">
    <source>
        <dbReference type="EMBL" id="KKL50069.1"/>
    </source>
</evidence>
<name>A0A0F9CLN0_9ZZZZ</name>
<proteinExistence type="predicted"/>
<sequence>MIKTIDIAWLGGLLEAEGWFGFTSVDKYPAISIAMTDEDIIVRVSDMWNTRVTRNRNKKVTKVNGSRAIMWMMTLFPFFGRHRKDAIIEVIKGWRGYRL</sequence>
<dbReference type="EMBL" id="LAZR01032733">
    <property type="protein sequence ID" value="KKL50069.1"/>
    <property type="molecule type" value="Genomic_DNA"/>
</dbReference>